<dbReference type="AlphaFoldDB" id="A0A6B0T7H8"/>
<dbReference type="Proteomes" id="UP000466535">
    <property type="component" value="Unassembled WGS sequence"/>
</dbReference>
<protein>
    <submittedName>
        <fullName evidence="1">DUF429 domain-containing protein</fullName>
    </submittedName>
</protein>
<accession>A0A6B0T7H8</accession>
<dbReference type="EMBL" id="WUUT01000002">
    <property type="protein sequence ID" value="MXR51151.1"/>
    <property type="molecule type" value="Genomic_DNA"/>
</dbReference>
<keyword evidence="2" id="KW-1185">Reference proteome</keyword>
<proteinExistence type="predicted"/>
<gene>
    <name evidence="1" type="ORF">GRX03_05960</name>
</gene>
<reference evidence="1 2" key="1">
    <citation type="submission" date="2019-12" db="EMBL/GenBank/DDBJ databases">
        <title>Isolation and characterization of three novel carbon monoxide-oxidizing members of Halobacteria from salione crusts and soils.</title>
        <authorList>
            <person name="Myers M.R."/>
            <person name="King G.M."/>
        </authorList>
    </citation>
    <scope>NUCLEOTIDE SEQUENCE [LARGE SCALE GENOMIC DNA]</scope>
    <source>
        <strain evidence="1 2">WSH3</strain>
    </source>
</reference>
<comment type="caution">
    <text evidence="1">The sequence shown here is derived from an EMBL/GenBank/DDBJ whole genome shotgun (WGS) entry which is preliminary data.</text>
</comment>
<dbReference type="InterPro" id="IPR007362">
    <property type="entry name" value="DUF429"/>
</dbReference>
<dbReference type="OrthoDB" id="132880at2157"/>
<dbReference type="RefSeq" id="WP_159763300.1">
    <property type="nucleotide sequence ID" value="NZ_WUUT01000002.1"/>
</dbReference>
<evidence type="ECO:0000313" key="1">
    <source>
        <dbReference type="EMBL" id="MXR51151.1"/>
    </source>
</evidence>
<dbReference type="Pfam" id="PF04250">
    <property type="entry name" value="DUF429"/>
    <property type="match status" value="1"/>
</dbReference>
<name>A0A6B0T7H8_9EURY</name>
<evidence type="ECO:0000313" key="2">
    <source>
        <dbReference type="Proteomes" id="UP000466535"/>
    </source>
</evidence>
<organism evidence="1 2">
    <name type="scientific">Halovenus carboxidivorans</name>
    <dbReference type="NCBI Taxonomy" id="2692199"/>
    <lineage>
        <taxon>Archaea</taxon>
        <taxon>Methanobacteriati</taxon>
        <taxon>Methanobacteriota</taxon>
        <taxon>Stenosarchaea group</taxon>
        <taxon>Halobacteria</taxon>
        <taxon>Halobacteriales</taxon>
        <taxon>Haloarculaceae</taxon>
        <taxon>Halovenus</taxon>
    </lineage>
</organism>
<sequence length="240" mass="27010">MYLGVDGCPDGWIAVAYSEDEFEGAEFHRTLRALWGANRDAERILVDVPIGLRTESSEPRACDTAARERLSPHRHNSVFPTPIRAAAHEKSYEAAKATQEARTDGSLNRQSWGIAPKIAEADDLLRDSSAARDRLRECHPEVCFWAFAGRPMRYSKTADPRRAYWERVNVLRSREPAVYDHIWAATEQSYDGEFSTDDLIDAFAVALTARGDESGLRTLPEAPERDETGLPMEIVYRPAE</sequence>